<dbReference type="EMBL" id="QKTW01000025">
    <property type="protein sequence ID" value="PZF71324.1"/>
    <property type="molecule type" value="Genomic_DNA"/>
</dbReference>
<sequence>MGIWLLLLLCAAVRSNAQNDTSARRQNDTLDHQSKRSLININDIFHQAMNSISRNPGDTIDESKLLLAKSEEAYYRYAGRYVRHIIIAQLGFEKKLSDTTSFLVTAGTKIYNHLHVNTRDWVIRDNMFIKEGEEVNPYEIADNERYLRTLDFIQDVRILLKPVKGHRDSVDLIVVSKDLFTITGSIDASGVQNVKATGADANFLGMGQRLQFSTLWAQNRNPAVGFEALYRKQSIARTFINATIAYSQINNGRIDGREQEDAYYFQLDRPLVSPYSHFAGGLLVSHNQSVNVYHKPDSIFYDYAYNIYDGWLGYNIGSKLLPHGQTPISARNRIFIATRYYNIHYEKPPFQIGDSYDPIYNSKKAVLGSVTFFRQDFYKTQYIYGFGTTEDLPYGYSVTGTAGWTKQLNLERPYLGVNANRYIASGAGEFYQFFAQGGGYYNQGASQDAILLLGGSIFSRLFEFDRLKMRQYFRFSYTRMYNRVTNAPLRINNQYGLNDWGPDSVMGDRRINVYTELVLFTNYRVLGFRMAPFVYGNAVMMTPEQQPIGKSDIYTGFGGGIRTNNQNLIFGTVELKAMYFPRTAYGQKEFRVTLNSNIRFRYPSNYVQAPDVVQYNNNNYVF</sequence>
<name>A0A2W2ATQ0_9BACT</name>
<proteinExistence type="predicted"/>
<dbReference type="AlphaFoldDB" id="A0A2W2ATQ0"/>
<reference evidence="2 3" key="1">
    <citation type="submission" date="2018-06" db="EMBL/GenBank/DDBJ databases">
        <title>Mucibacter soli gen. nov., sp. nov., a new member of the family Chitinophagaceae producing mucin.</title>
        <authorList>
            <person name="Kim M.-K."/>
            <person name="Park S."/>
            <person name="Kim T.-S."/>
            <person name="Joung Y."/>
            <person name="Han J.-H."/>
            <person name="Kim S.B."/>
        </authorList>
    </citation>
    <scope>NUCLEOTIDE SEQUENCE [LARGE SCALE GENOMIC DNA]</scope>
    <source>
        <strain evidence="2 3">R1-15</strain>
    </source>
</reference>
<dbReference type="Gene3D" id="3.10.20.310">
    <property type="entry name" value="membrane protein fhac"/>
    <property type="match status" value="1"/>
</dbReference>
<evidence type="ECO:0000313" key="3">
    <source>
        <dbReference type="Proteomes" id="UP000248745"/>
    </source>
</evidence>
<dbReference type="RefSeq" id="WP_111000469.1">
    <property type="nucleotide sequence ID" value="NZ_QKTW01000025.1"/>
</dbReference>
<keyword evidence="1" id="KW-0732">Signal</keyword>
<keyword evidence="3" id="KW-1185">Reference proteome</keyword>
<dbReference type="OrthoDB" id="609711at2"/>
<gene>
    <name evidence="2" type="ORF">DN068_18690</name>
</gene>
<evidence type="ECO:0000256" key="1">
    <source>
        <dbReference type="SAM" id="SignalP"/>
    </source>
</evidence>
<accession>A0A2W2ATQ0</accession>
<feature type="chain" id="PRO_5015914472" evidence="1">
    <location>
        <begin position="18"/>
        <end position="622"/>
    </location>
</feature>
<organism evidence="2 3">
    <name type="scientific">Taibaiella soli</name>
    <dbReference type="NCBI Taxonomy" id="1649169"/>
    <lineage>
        <taxon>Bacteria</taxon>
        <taxon>Pseudomonadati</taxon>
        <taxon>Bacteroidota</taxon>
        <taxon>Chitinophagia</taxon>
        <taxon>Chitinophagales</taxon>
        <taxon>Chitinophagaceae</taxon>
        <taxon>Taibaiella</taxon>
    </lineage>
</organism>
<comment type="caution">
    <text evidence="2">The sequence shown here is derived from an EMBL/GenBank/DDBJ whole genome shotgun (WGS) entry which is preliminary data.</text>
</comment>
<dbReference type="Proteomes" id="UP000248745">
    <property type="component" value="Unassembled WGS sequence"/>
</dbReference>
<protein>
    <submittedName>
        <fullName evidence="2">Uncharacterized protein</fullName>
    </submittedName>
</protein>
<evidence type="ECO:0000313" key="2">
    <source>
        <dbReference type="EMBL" id="PZF71324.1"/>
    </source>
</evidence>
<feature type="signal peptide" evidence="1">
    <location>
        <begin position="1"/>
        <end position="17"/>
    </location>
</feature>